<accession>A0ABU5VWJ2</accession>
<feature type="transmembrane region" description="Helical" evidence="1">
    <location>
        <begin position="12"/>
        <end position="37"/>
    </location>
</feature>
<keyword evidence="1" id="KW-0472">Membrane</keyword>
<proteinExistence type="predicted"/>
<reference evidence="2 3" key="1">
    <citation type="submission" date="2023-11" db="EMBL/GenBank/DDBJ databases">
        <title>A Novel Polar Bacteriovorax (B. antarcticus) Isolated from the Biocrust in Antarctica.</title>
        <authorList>
            <person name="Mun W."/>
            <person name="Choi S.Y."/>
            <person name="Mitchell R.J."/>
        </authorList>
    </citation>
    <scope>NUCLEOTIDE SEQUENCE [LARGE SCALE GENOMIC DNA]</scope>
    <source>
        <strain evidence="2 3">PP10</strain>
    </source>
</reference>
<dbReference type="Proteomes" id="UP001302274">
    <property type="component" value="Unassembled WGS sequence"/>
</dbReference>
<evidence type="ECO:0000313" key="2">
    <source>
        <dbReference type="EMBL" id="MEA9357433.1"/>
    </source>
</evidence>
<sequence length="48" mass="5475">MKVKPNYKLPSFRFGFMEVVTVAAHAVTASFLVNAIAKKRTQYLKMQL</sequence>
<organism evidence="2 3">
    <name type="scientific">Bacteriovorax antarcticus</name>
    <dbReference type="NCBI Taxonomy" id="3088717"/>
    <lineage>
        <taxon>Bacteria</taxon>
        <taxon>Pseudomonadati</taxon>
        <taxon>Bdellovibrionota</taxon>
        <taxon>Bacteriovoracia</taxon>
        <taxon>Bacteriovoracales</taxon>
        <taxon>Bacteriovoracaceae</taxon>
        <taxon>Bacteriovorax</taxon>
    </lineage>
</organism>
<evidence type="ECO:0000313" key="3">
    <source>
        <dbReference type="Proteomes" id="UP001302274"/>
    </source>
</evidence>
<protein>
    <submittedName>
        <fullName evidence="2">Uncharacterized protein</fullName>
    </submittedName>
</protein>
<keyword evidence="1" id="KW-1133">Transmembrane helix</keyword>
<keyword evidence="1" id="KW-0812">Transmembrane</keyword>
<evidence type="ECO:0000256" key="1">
    <source>
        <dbReference type="SAM" id="Phobius"/>
    </source>
</evidence>
<keyword evidence="3" id="KW-1185">Reference proteome</keyword>
<dbReference type="RefSeq" id="WP_323577442.1">
    <property type="nucleotide sequence ID" value="NZ_JAYGJQ010000002.1"/>
</dbReference>
<comment type="caution">
    <text evidence="2">The sequence shown here is derived from an EMBL/GenBank/DDBJ whole genome shotgun (WGS) entry which is preliminary data.</text>
</comment>
<name>A0ABU5VWJ2_9BACT</name>
<gene>
    <name evidence="2" type="ORF">SHI21_14495</name>
</gene>
<dbReference type="EMBL" id="JAYGJQ010000002">
    <property type="protein sequence ID" value="MEA9357433.1"/>
    <property type="molecule type" value="Genomic_DNA"/>
</dbReference>